<reference evidence="18 19" key="1">
    <citation type="submission" date="2019-05" db="EMBL/GenBank/DDBJ databases">
        <authorList>
            <person name="Pankratov T."/>
            <person name="Grouzdev D."/>
        </authorList>
    </citation>
    <scope>NUCLEOTIDE SEQUENCE [LARGE SCALE GENOMIC DNA]</scope>
    <source>
        <strain evidence="18 19">KEBCLARHB70R</strain>
    </source>
</reference>
<dbReference type="OrthoDB" id="9795979at2"/>
<feature type="active site" evidence="13">
    <location>
        <position position="157"/>
    </location>
</feature>
<keyword evidence="7" id="KW-0732">Signal</keyword>
<dbReference type="SMART" id="SM00936">
    <property type="entry name" value="PBP5_C"/>
    <property type="match status" value="1"/>
</dbReference>
<evidence type="ECO:0000313" key="19">
    <source>
        <dbReference type="Proteomes" id="UP000305654"/>
    </source>
</evidence>
<evidence type="ECO:0000256" key="5">
    <source>
        <dbReference type="ARBA" id="ARBA00022645"/>
    </source>
</evidence>
<evidence type="ECO:0000256" key="9">
    <source>
        <dbReference type="ARBA" id="ARBA00022960"/>
    </source>
</evidence>
<feature type="active site" description="Acyl-ester intermediate" evidence="13">
    <location>
        <position position="97"/>
    </location>
</feature>
<dbReference type="InterPro" id="IPR015956">
    <property type="entry name" value="Peniciliin-bd_prot_C_sf"/>
</dbReference>
<comment type="function">
    <text evidence="1">Removes C-terminal D-alanyl residues from sugar-peptide cell wall precursors.</text>
</comment>
<dbReference type="InterPro" id="IPR018044">
    <property type="entry name" value="Peptidase_S11"/>
</dbReference>
<feature type="binding site" evidence="14">
    <location>
        <position position="258"/>
    </location>
    <ligand>
        <name>substrate</name>
    </ligand>
</feature>
<dbReference type="GO" id="GO:0009252">
    <property type="term" value="P:peptidoglycan biosynthetic process"/>
    <property type="evidence" value="ECO:0007669"/>
    <property type="project" value="UniProtKB-UniPathway"/>
</dbReference>
<dbReference type="SUPFAM" id="SSF56601">
    <property type="entry name" value="beta-lactamase/transpeptidase-like"/>
    <property type="match status" value="1"/>
</dbReference>
<dbReference type="InterPro" id="IPR012907">
    <property type="entry name" value="Peptidase_S11_C"/>
</dbReference>
<comment type="caution">
    <text evidence="18">The sequence shown here is derived from an EMBL/GenBank/DDBJ whole genome shotgun (WGS) entry which is preliminary data.</text>
</comment>
<evidence type="ECO:0000256" key="8">
    <source>
        <dbReference type="ARBA" id="ARBA00022801"/>
    </source>
</evidence>
<evidence type="ECO:0000256" key="4">
    <source>
        <dbReference type="ARBA" id="ARBA00012448"/>
    </source>
</evidence>
<dbReference type="InterPro" id="IPR001967">
    <property type="entry name" value="Peptidase_S11_N"/>
</dbReference>
<evidence type="ECO:0000256" key="1">
    <source>
        <dbReference type="ARBA" id="ARBA00003217"/>
    </source>
</evidence>
<dbReference type="Gene3D" id="3.40.710.10">
    <property type="entry name" value="DD-peptidase/beta-lactamase superfamily"/>
    <property type="match status" value="1"/>
</dbReference>
<evidence type="ECO:0000256" key="3">
    <source>
        <dbReference type="ARBA" id="ARBA00007164"/>
    </source>
</evidence>
<dbReference type="Gene3D" id="2.60.410.10">
    <property type="entry name" value="D-Ala-D-Ala carboxypeptidase, C-terminal domain"/>
    <property type="match status" value="1"/>
</dbReference>
<evidence type="ECO:0000256" key="12">
    <source>
        <dbReference type="ARBA" id="ARBA00034000"/>
    </source>
</evidence>
<feature type="compositionally biased region" description="Low complexity" evidence="16">
    <location>
        <begin position="48"/>
        <end position="60"/>
    </location>
</feature>
<dbReference type="GO" id="GO:0006508">
    <property type="term" value="P:proteolysis"/>
    <property type="evidence" value="ECO:0007669"/>
    <property type="project" value="UniProtKB-KW"/>
</dbReference>
<dbReference type="EMBL" id="VCDI01000003">
    <property type="protein sequence ID" value="TLU72665.1"/>
    <property type="molecule type" value="Genomic_DNA"/>
</dbReference>
<dbReference type="GO" id="GO:0071555">
    <property type="term" value="P:cell wall organization"/>
    <property type="evidence" value="ECO:0007669"/>
    <property type="project" value="UniProtKB-KW"/>
</dbReference>
<dbReference type="InterPro" id="IPR037167">
    <property type="entry name" value="Peptidase_S11_C_sf"/>
</dbReference>
<protein>
    <recommendedName>
        <fullName evidence="4">serine-type D-Ala-D-Ala carboxypeptidase</fullName>
        <ecNumber evidence="4">3.4.16.4</ecNumber>
    </recommendedName>
</protein>
<evidence type="ECO:0000256" key="13">
    <source>
        <dbReference type="PIRSR" id="PIRSR618044-1"/>
    </source>
</evidence>
<comment type="similarity">
    <text evidence="3 15">Belongs to the peptidase S11 family.</text>
</comment>
<dbReference type="InterPro" id="IPR012338">
    <property type="entry name" value="Beta-lactam/transpept-like"/>
</dbReference>
<evidence type="ECO:0000256" key="7">
    <source>
        <dbReference type="ARBA" id="ARBA00022729"/>
    </source>
</evidence>
<accession>A0A5R9J4W2</accession>
<feature type="active site" description="Proton acceptor" evidence="13">
    <location>
        <position position="100"/>
    </location>
</feature>
<dbReference type="Pfam" id="PF00768">
    <property type="entry name" value="Peptidase_S11"/>
    <property type="match status" value="1"/>
</dbReference>
<keyword evidence="11" id="KW-0961">Cell wall biogenesis/degradation</keyword>
<sequence>MATRRFLLTGGAAALALSVPLRDAAARRHPHARPHPADGEGDGDDAASGDAGAAAGTPADTPIGPLDTAARWAIILDANTGSVLLQKAADEQMPPSSLTKMMTAYLVFQALSEQHLKLDQTLPVSERAWRMQGSKMFVPLGGQVGVEDLIRGMLIQSGNDACIVLAEGIAGSEDQFVVRMNEQAHRMGLTGTQFRNATGWPDPDHHMTARDIATLARHLIQDFPQYYHYFSEKDYKFNNIAQGNRNVLVDKGLADGLKTGHTDAGGFGLCASSERDGRRIIMVLNGLPSSHARVEEGARLLGWAFANFEDVKLFTRYETIQQIPVWLGTQPSVPAVTRDDVVLTLPHGWRSHVRIRVDYASPLAAPVAAGAQVATLTLTGAGPTNMTYPLVASVAVPRLSLPNRAIAVIEHSIGGG</sequence>
<keyword evidence="9" id="KW-0133">Cell shape</keyword>
<evidence type="ECO:0000256" key="6">
    <source>
        <dbReference type="ARBA" id="ARBA00022670"/>
    </source>
</evidence>
<dbReference type="UniPathway" id="UPA00219"/>
<evidence type="ECO:0000256" key="2">
    <source>
        <dbReference type="ARBA" id="ARBA00004752"/>
    </source>
</evidence>
<dbReference type="EC" id="3.4.16.4" evidence="4"/>
<evidence type="ECO:0000256" key="14">
    <source>
        <dbReference type="PIRSR" id="PIRSR618044-2"/>
    </source>
</evidence>
<feature type="domain" description="Peptidase S11 D-Ala-D-Ala carboxypeptidase A C-terminal" evidence="17">
    <location>
        <begin position="308"/>
        <end position="398"/>
    </location>
</feature>
<dbReference type="Pfam" id="PF07943">
    <property type="entry name" value="PBP5_C"/>
    <property type="match status" value="1"/>
</dbReference>
<dbReference type="PANTHER" id="PTHR21581:SF6">
    <property type="entry name" value="TRAFFICKING PROTEIN PARTICLE COMPLEX SUBUNIT 12"/>
    <property type="match status" value="1"/>
</dbReference>
<keyword evidence="5 18" id="KW-0121">Carboxypeptidase</keyword>
<comment type="pathway">
    <text evidence="2">Cell wall biogenesis; peptidoglycan biosynthesis.</text>
</comment>
<evidence type="ECO:0000259" key="17">
    <source>
        <dbReference type="SMART" id="SM00936"/>
    </source>
</evidence>
<evidence type="ECO:0000256" key="10">
    <source>
        <dbReference type="ARBA" id="ARBA00022984"/>
    </source>
</evidence>
<keyword evidence="8" id="KW-0378">Hydrolase</keyword>
<organism evidence="18 19">
    <name type="scientific">Lichenicoccus roseus</name>
    <dbReference type="NCBI Taxonomy" id="2683649"/>
    <lineage>
        <taxon>Bacteria</taxon>
        <taxon>Pseudomonadati</taxon>
        <taxon>Pseudomonadota</taxon>
        <taxon>Alphaproteobacteria</taxon>
        <taxon>Acetobacterales</taxon>
        <taxon>Acetobacteraceae</taxon>
        <taxon>Lichenicoccus</taxon>
    </lineage>
</organism>
<keyword evidence="6" id="KW-0645">Protease</keyword>
<keyword evidence="10" id="KW-0573">Peptidoglycan synthesis</keyword>
<dbReference type="RefSeq" id="WP_138326126.1">
    <property type="nucleotide sequence ID" value="NZ_VCDI01000003.1"/>
</dbReference>
<evidence type="ECO:0000313" key="18">
    <source>
        <dbReference type="EMBL" id="TLU72665.1"/>
    </source>
</evidence>
<feature type="region of interest" description="Disordered" evidence="16">
    <location>
        <begin position="25"/>
        <end position="63"/>
    </location>
</feature>
<evidence type="ECO:0000256" key="16">
    <source>
        <dbReference type="SAM" id="MobiDB-lite"/>
    </source>
</evidence>
<evidence type="ECO:0000256" key="15">
    <source>
        <dbReference type="RuleBase" id="RU004016"/>
    </source>
</evidence>
<keyword evidence="19" id="KW-1185">Reference proteome</keyword>
<gene>
    <name evidence="18" type="ORF">FE263_11560</name>
</gene>
<dbReference type="AlphaFoldDB" id="A0A5R9J4W2"/>
<dbReference type="GO" id="GO:0009002">
    <property type="term" value="F:serine-type D-Ala-D-Ala carboxypeptidase activity"/>
    <property type="evidence" value="ECO:0007669"/>
    <property type="project" value="UniProtKB-EC"/>
</dbReference>
<dbReference type="Proteomes" id="UP000305654">
    <property type="component" value="Unassembled WGS sequence"/>
</dbReference>
<dbReference type="SUPFAM" id="SSF69189">
    <property type="entry name" value="Penicillin-binding protein associated domain"/>
    <property type="match status" value="1"/>
</dbReference>
<comment type="catalytic activity">
    <reaction evidence="12">
        <text>Preferential cleavage: (Ac)2-L-Lys-D-Ala-|-D-Ala. Also transpeptidation of peptidyl-alanyl moieties that are N-acyl substituents of D-alanine.</text>
        <dbReference type="EC" id="3.4.16.4"/>
    </reaction>
</comment>
<evidence type="ECO:0000256" key="11">
    <source>
        <dbReference type="ARBA" id="ARBA00023316"/>
    </source>
</evidence>
<dbReference type="PRINTS" id="PR00725">
    <property type="entry name" value="DADACBPTASE1"/>
</dbReference>
<dbReference type="GO" id="GO:0008360">
    <property type="term" value="P:regulation of cell shape"/>
    <property type="evidence" value="ECO:0007669"/>
    <property type="project" value="UniProtKB-KW"/>
</dbReference>
<dbReference type="PANTHER" id="PTHR21581">
    <property type="entry name" value="D-ALANYL-D-ALANINE CARBOXYPEPTIDASE"/>
    <property type="match status" value="1"/>
</dbReference>
<name>A0A5R9J4W2_9PROT</name>
<proteinExistence type="inferred from homology"/>